<accession>A0A0G1FRE0</accession>
<dbReference type="InterPro" id="IPR001792">
    <property type="entry name" value="Acylphosphatase-like_dom"/>
</dbReference>
<organism evidence="4 5">
    <name type="scientific">Candidatus Nomurabacteria bacterium GW2011_GWF2_43_8</name>
    <dbReference type="NCBI Taxonomy" id="1618779"/>
    <lineage>
        <taxon>Bacteria</taxon>
        <taxon>Candidatus Nomuraibacteriota</taxon>
    </lineage>
</organism>
<evidence type="ECO:0000259" key="3">
    <source>
        <dbReference type="PROSITE" id="PS51160"/>
    </source>
</evidence>
<evidence type="ECO:0000256" key="2">
    <source>
        <dbReference type="RuleBase" id="RU004168"/>
    </source>
</evidence>
<dbReference type="SUPFAM" id="SSF54975">
    <property type="entry name" value="Acylphosphatase/BLUF domain-like"/>
    <property type="match status" value="1"/>
</dbReference>
<dbReference type="Proteomes" id="UP000033831">
    <property type="component" value="Unassembled WGS sequence"/>
</dbReference>
<dbReference type="Gene3D" id="3.30.70.100">
    <property type="match status" value="1"/>
</dbReference>
<evidence type="ECO:0000313" key="4">
    <source>
        <dbReference type="EMBL" id="KKT24603.1"/>
    </source>
</evidence>
<reference evidence="4 5" key="1">
    <citation type="journal article" date="2015" name="Nature">
        <title>rRNA introns, odd ribosomes, and small enigmatic genomes across a large radiation of phyla.</title>
        <authorList>
            <person name="Brown C.T."/>
            <person name="Hug L.A."/>
            <person name="Thomas B.C."/>
            <person name="Sharon I."/>
            <person name="Castelle C.J."/>
            <person name="Singh A."/>
            <person name="Wilkins M.J."/>
            <person name="Williams K.H."/>
            <person name="Banfield J.F."/>
        </authorList>
    </citation>
    <scope>NUCLEOTIDE SEQUENCE [LARGE SCALE GENOMIC DNA]</scope>
</reference>
<evidence type="ECO:0000256" key="1">
    <source>
        <dbReference type="PROSITE-ProRule" id="PRU00520"/>
    </source>
</evidence>
<comment type="caution">
    <text evidence="4">The sequence shown here is derived from an EMBL/GenBank/DDBJ whole genome shotgun (WGS) entry which is preliminary data.</text>
</comment>
<dbReference type="AlphaFoldDB" id="A0A0G1FRE0"/>
<sequence length="93" mass="10353">MLRRIESGISAKSLEPSYLSWVKSCAVQLGLKGVAFIKSDGSVKVIAEGEDKNLTVFAKKIGKYNFLSPLENFYVKWEETIGEFKEFAVTTGQ</sequence>
<feature type="domain" description="Acylphosphatase-like" evidence="3">
    <location>
        <begin position="1"/>
        <end position="91"/>
    </location>
</feature>
<proteinExistence type="inferred from homology"/>
<dbReference type="PROSITE" id="PS51160">
    <property type="entry name" value="ACYLPHOSPHATASE_3"/>
    <property type="match status" value="1"/>
</dbReference>
<dbReference type="InterPro" id="IPR036046">
    <property type="entry name" value="Acylphosphatase-like_dom_sf"/>
</dbReference>
<name>A0A0G1FRE0_9BACT</name>
<dbReference type="Pfam" id="PF00708">
    <property type="entry name" value="Acylphosphatase"/>
    <property type="match status" value="1"/>
</dbReference>
<evidence type="ECO:0000313" key="5">
    <source>
        <dbReference type="Proteomes" id="UP000033831"/>
    </source>
</evidence>
<dbReference type="EMBL" id="LCGX01000011">
    <property type="protein sequence ID" value="KKT24603.1"/>
    <property type="molecule type" value="Genomic_DNA"/>
</dbReference>
<comment type="caution">
    <text evidence="1">Lacks conserved residue(s) required for the propagation of feature annotation.</text>
</comment>
<comment type="similarity">
    <text evidence="2">Belongs to the acylphosphatase family.</text>
</comment>
<protein>
    <recommendedName>
        <fullName evidence="3">Acylphosphatase-like domain-containing protein</fullName>
    </recommendedName>
</protein>
<gene>
    <name evidence="4" type="ORF">UW07_C0011G0003</name>
</gene>